<evidence type="ECO:0000313" key="12">
    <source>
        <dbReference type="Proteomes" id="UP000325211"/>
    </source>
</evidence>
<dbReference type="PROSITE" id="PS00107">
    <property type="entry name" value="PROTEIN_KINASE_ATP"/>
    <property type="match status" value="1"/>
</dbReference>
<dbReference type="Proteomes" id="UP000325211">
    <property type="component" value="Chromosome"/>
</dbReference>
<dbReference type="AlphaFoldDB" id="A0A5P2CUS9"/>
<dbReference type="RefSeq" id="WP_150205555.1">
    <property type="nucleotide sequence ID" value="NZ_CP029190.1"/>
</dbReference>
<dbReference type="SMART" id="SM00220">
    <property type="entry name" value="S_TKc"/>
    <property type="match status" value="1"/>
</dbReference>
<keyword evidence="9" id="KW-0472">Membrane</keyword>
<dbReference type="Pfam" id="PF00069">
    <property type="entry name" value="Pkinase"/>
    <property type="match status" value="1"/>
</dbReference>
<evidence type="ECO:0000256" key="8">
    <source>
        <dbReference type="SAM" id="MobiDB-lite"/>
    </source>
</evidence>
<feature type="compositionally biased region" description="Pro residues" evidence="8">
    <location>
        <begin position="303"/>
        <end position="318"/>
    </location>
</feature>
<evidence type="ECO:0000256" key="6">
    <source>
        <dbReference type="ARBA" id="ARBA00022840"/>
    </source>
</evidence>
<feature type="compositionally biased region" description="Basic and acidic residues" evidence="8">
    <location>
        <begin position="366"/>
        <end position="377"/>
    </location>
</feature>
<keyword evidence="9" id="KW-1133">Transmembrane helix</keyword>
<evidence type="ECO:0000256" key="7">
    <source>
        <dbReference type="PROSITE-ProRule" id="PRU10141"/>
    </source>
</evidence>
<feature type="domain" description="Protein kinase" evidence="10">
    <location>
        <begin position="15"/>
        <end position="274"/>
    </location>
</feature>
<dbReference type="InterPro" id="IPR017441">
    <property type="entry name" value="Protein_kinase_ATP_BS"/>
</dbReference>
<dbReference type="CDD" id="cd14014">
    <property type="entry name" value="STKc_PknB_like"/>
    <property type="match status" value="1"/>
</dbReference>
<keyword evidence="3" id="KW-0808">Transferase</keyword>
<dbReference type="EC" id="2.7.11.1" evidence="1"/>
<evidence type="ECO:0000256" key="4">
    <source>
        <dbReference type="ARBA" id="ARBA00022741"/>
    </source>
</evidence>
<evidence type="ECO:0000256" key="9">
    <source>
        <dbReference type="SAM" id="Phobius"/>
    </source>
</evidence>
<dbReference type="OrthoDB" id="9762169at2"/>
<feature type="transmembrane region" description="Helical" evidence="9">
    <location>
        <begin position="342"/>
        <end position="363"/>
    </location>
</feature>
<dbReference type="InterPro" id="IPR000719">
    <property type="entry name" value="Prot_kinase_dom"/>
</dbReference>
<feature type="binding site" evidence="7">
    <location>
        <position position="44"/>
    </location>
    <ligand>
        <name>ATP</name>
        <dbReference type="ChEBI" id="CHEBI:30616"/>
    </ligand>
</feature>
<evidence type="ECO:0000256" key="1">
    <source>
        <dbReference type="ARBA" id="ARBA00012513"/>
    </source>
</evidence>
<dbReference type="SUPFAM" id="SSF56112">
    <property type="entry name" value="Protein kinase-like (PK-like)"/>
    <property type="match status" value="1"/>
</dbReference>
<dbReference type="InterPro" id="IPR011009">
    <property type="entry name" value="Kinase-like_dom_sf"/>
</dbReference>
<evidence type="ECO:0000256" key="2">
    <source>
        <dbReference type="ARBA" id="ARBA00022527"/>
    </source>
</evidence>
<dbReference type="GO" id="GO:0004674">
    <property type="term" value="F:protein serine/threonine kinase activity"/>
    <property type="evidence" value="ECO:0007669"/>
    <property type="project" value="UniProtKB-KW"/>
</dbReference>
<evidence type="ECO:0000313" key="11">
    <source>
        <dbReference type="EMBL" id="QES46674.1"/>
    </source>
</evidence>
<sequence length="562" mass="58728">MDTSEGGRRLVDGRFELIARLGSGGMGTVWRALDTALQREVALKEVRPADPALIEARPDLALQLRQRAIREAQALARLAHPNVVSIHHIIEPPDGSHPWIVMELVQGGSLHDRLAQGPLPVSEVVRIGLDVLSALRAAHAAGVHHRDVKPANVLLRPDGSAVLTDFGIAALPESAGLTATGDLVGSPEYIAPERVRGEEGNPASDLWSLGMMLYVASEGVHPLRRATAMATVVAVLDEPLPYPSRSGALAPVLAELLVRDTAARPDAAQLDRLLRAVPEASAAAPVGPPTVPQGYGPAAVYQPPTPTPTPTPTPPNGFGPPAGGAVTAPVPSVAPARRRSRVLVAVVSVVAVGVLVAGAAWTVDRLLPDGDGKRDEASSSAGPTGGSGPSRAADGPTGSPAARKSGAPSTPDAPDNLHTPAGARAVAAALHEETGRRDVVRLALYDTYALAYVPVDSPAGAYDSYQYRGGVSRFGPGGTVRDGAKPIDLSKVDWNVLPGLFEQAERKLRVEKATMRYVLVEPDLFDKNEPRLKIYLTNEYGGTGFLVAGLDGKVKQVQPATS</sequence>
<keyword evidence="2 11" id="KW-0723">Serine/threonine-protein kinase</keyword>
<dbReference type="GO" id="GO:0005524">
    <property type="term" value="F:ATP binding"/>
    <property type="evidence" value="ECO:0007669"/>
    <property type="project" value="UniProtKB-UniRule"/>
</dbReference>
<evidence type="ECO:0000256" key="3">
    <source>
        <dbReference type="ARBA" id="ARBA00022679"/>
    </source>
</evidence>
<keyword evidence="5 11" id="KW-0418">Kinase</keyword>
<keyword evidence="6 7" id="KW-0067">ATP-binding</keyword>
<keyword evidence="9" id="KW-0812">Transmembrane</keyword>
<organism evidence="11 12">
    <name type="scientific">Streptomyces venezuelae</name>
    <dbReference type="NCBI Taxonomy" id="54571"/>
    <lineage>
        <taxon>Bacteria</taxon>
        <taxon>Bacillati</taxon>
        <taxon>Actinomycetota</taxon>
        <taxon>Actinomycetes</taxon>
        <taxon>Kitasatosporales</taxon>
        <taxon>Streptomycetaceae</taxon>
        <taxon>Streptomyces</taxon>
    </lineage>
</organism>
<feature type="region of interest" description="Disordered" evidence="8">
    <location>
        <begin position="283"/>
        <end position="324"/>
    </location>
</feature>
<protein>
    <recommendedName>
        <fullName evidence="1">non-specific serine/threonine protein kinase</fullName>
        <ecNumber evidence="1">2.7.11.1</ecNumber>
    </recommendedName>
</protein>
<dbReference type="Gene3D" id="1.10.510.10">
    <property type="entry name" value="Transferase(Phosphotransferase) domain 1"/>
    <property type="match status" value="1"/>
</dbReference>
<accession>A0A5P2CUS9</accession>
<dbReference type="Gene3D" id="3.30.200.20">
    <property type="entry name" value="Phosphorylase Kinase, domain 1"/>
    <property type="match status" value="1"/>
</dbReference>
<evidence type="ECO:0000256" key="5">
    <source>
        <dbReference type="ARBA" id="ARBA00022777"/>
    </source>
</evidence>
<dbReference type="PANTHER" id="PTHR43289:SF6">
    <property type="entry name" value="SERINE_THREONINE-PROTEIN KINASE NEKL-3"/>
    <property type="match status" value="1"/>
</dbReference>
<dbReference type="InterPro" id="IPR008271">
    <property type="entry name" value="Ser/Thr_kinase_AS"/>
</dbReference>
<keyword evidence="4 7" id="KW-0547">Nucleotide-binding</keyword>
<dbReference type="PANTHER" id="PTHR43289">
    <property type="entry name" value="MITOGEN-ACTIVATED PROTEIN KINASE KINASE KINASE 20-RELATED"/>
    <property type="match status" value="1"/>
</dbReference>
<name>A0A5P2CUS9_STRVZ</name>
<feature type="region of interest" description="Disordered" evidence="8">
    <location>
        <begin position="366"/>
        <end position="419"/>
    </location>
</feature>
<reference evidence="11 12" key="1">
    <citation type="submission" date="2018-05" db="EMBL/GenBank/DDBJ databases">
        <title>Streptomyces venezuelae.</title>
        <authorList>
            <person name="Kim W."/>
            <person name="Lee N."/>
            <person name="Cho B.-K."/>
        </authorList>
    </citation>
    <scope>NUCLEOTIDE SEQUENCE [LARGE SCALE GENOMIC DNA]</scope>
    <source>
        <strain evidence="11 12">ATCC 21782</strain>
    </source>
</reference>
<evidence type="ECO:0000259" key="10">
    <source>
        <dbReference type="PROSITE" id="PS50011"/>
    </source>
</evidence>
<proteinExistence type="predicted"/>
<gene>
    <name evidence="11" type="ORF">DEJ50_01220</name>
</gene>
<dbReference type="PROSITE" id="PS50011">
    <property type="entry name" value="PROTEIN_KINASE_DOM"/>
    <property type="match status" value="1"/>
</dbReference>
<dbReference type="EMBL" id="CP029190">
    <property type="protein sequence ID" value="QES46674.1"/>
    <property type="molecule type" value="Genomic_DNA"/>
</dbReference>
<dbReference type="PROSITE" id="PS00108">
    <property type="entry name" value="PROTEIN_KINASE_ST"/>
    <property type="match status" value="1"/>
</dbReference>